<gene>
    <name evidence="3" type="ORF">BJY01DRAFT_219826</name>
</gene>
<keyword evidence="3" id="KW-0346">Stress response</keyword>
<dbReference type="Proteomes" id="UP001610446">
    <property type="component" value="Unassembled WGS sequence"/>
</dbReference>
<dbReference type="InterPro" id="IPR009643">
    <property type="entry name" value="HS1-bd"/>
</dbReference>
<proteinExistence type="inferred from homology"/>
<feature type="compositionally biased region" description="Polar residues" evidence="2">
    <location>
        <begin position="76"/>
        <end position="88"/>
    </location>
</feature>
<name>A0ABR4JGN3_9EURO</name>
<dbReference type="Gene3D" id="1.20.5.430">
    <property type="match status" value="1"/>
</dbReference>
<dbReference type="EMBL" id="JBFXLU010000142">
    <property type="protein sequence ID" value="KAL2838724.1"/>
    <property type="molecule type" value="Genomic_DNA"/>
</dbReference>
<dbReference type="Pfam" id="PF06825">
    <property type="entry name" value="HSBP1"/>
    <property type="match status" value="1"/>
</dbReference>
<sequence length="153" mass="16211">MAAPCDEYRSFLAQQLGLHNSIMVLRVTQSNKSSYVHIESEKQAPLTIPAAQNQLPATATMSANTKSLPAEGGLSPSATPSQEQSTDAHGQFTAAVDDLLDQLQHKFDTVSREMFGKFDDMARRLDELETSLSIVGDDAAGAGATATPSSGAK</sequence>
<organism evidence="3 4">
    <name type="scientific">Aspergillus pseudoustus</name>
    <dbReference type="NCBI Taxonomy" id="1810923"/>
    <lineage>
        <taxon>Eukaryota</taxon>
        <taxon>Fungi</taxon>
        <taxon>Dikarya</taxon>
        <taxon>Ascomycota</taxon>
        <taxon>Pezizomycotina</taxon>
        <taxon>Eurotiomycetes</taxon>
        <taxon>Eurotiomycetidae</taxon>
        <taxon>Eurotiales</taxon>
        <taxon>Aspergillaceae</taxon>
        <taxon>Aspergillus</taxon>
        <taxon>Aspergillus subgen. Nidulantes</taxon>
    </lineage>
</organism>
<evidence type="ECO:0000256" key="2">
    <source>
        <dbReference type="SAM" id="MobiDB-lite"/>
    </source>
</evidence>
<protein>
    <submittedName>
        <fullName evidence="3">Heat shock factor binding protein 1-domain-containing protein</fullName>
    </submittedName>
</protein>
<feature type="compositionally biased region" description="Low complexity" evidence="2">
    <location>
        <begin position="136"/>
        <end position="153"/>
    </location>
</feature>
<feature type="region of interest" description="Disordered" evidence="2">
    <location>
        <begin position="57"/>
        <end position="93"/>
    </location>
</feature>
<evidence type="ECO:0000256" key="1">
    <source>
        <dbReference type="ARBA" id="ARBA00006349"/>
    </source>
</evidence>
<comment type="caution">
    <text evidence="3">The sequence shown here is derived from an EMBL/GenBank/DDBJ whole genome shotgun (WGS) entry which is preliminary data.</text>
</comment>
<evidence type="ECO:0000313" key="3">
    <source>
        <dbReference type="EMBL" id="KAL2838724.1"/>
    </source>
</evidence>
<dbReference type="PANTHER" id="PTHR19424">
    <property type="entry name" value="HEAT SHOCK FACTOR BINDING PROTEIN 1"/>
    <property type="match status" value="1"/>
</dbReference>
<reference evidence="3 4" key="1">
    <citation type="submission" date="2024-07" db="EMBL/GenBank/DDBJ databases">
        <title>Section-level genome sequencing and comparative genomics of Aspergillus sections Usti and Cavernicolus.</title>
        <authorList>
            <consortium name="Lawrence Berkeley National Laboratory"/>
            <person name="Nybo J.L."/>
            <person name="Vesth T.C."/>
            <person name="Theobald S."/>
            <person name="Frisvad J.C."/>
            <person name="Larsen T.O."/>
            <person name="Kjaerboelling I."/>
            <person name="Rothschild-Mancinelli K."/>
            <person name="Lyhne E.K."/>
            <person name="Kogle M.E."/>
            <person name="Barry K."/>
            <person name="Clum A."/>
            <person name="Na H."/>
            <person name="Ledsgaard L."/>
            <person name="Lin J."/>
            <person name="Lipzen A."/>
            <person name="Kuo A."/>
            <person name="Riley R."/>
            <person name="Mondo S."/>
            <person name="Labutti K."/>
            <person name="Haridas S."/>
            <person name="Pangalinan J."/>
            <person name="Salamov A.A."/>
            <person name="Simmons B.A."/>
            <person name="Magnuson J.K."/>
            <person name="Chen J."/>
            <person name="Drula E."/>
            <person name="Henrissat B."/>
            <person name="Wiebenga A."/>
            <person name="Lubbers R.J."/>
            <person name="Gomes A.C."/>
            <person name="Makela M.R."/>
            <person name="Stajich J."/>
            <person name="Grigoriev I.V."/>
            <person name="Mortensen U.H."/>
            <person name="De Vries R.P."/>
            <person name="Baker S.E."/>
            <person name="Andersen M.R."/>
        </authorList>
    </citation>
    <scope>NUCLEOTIDE SEQUENCE [LARGE SCALE GENOMIC DNA]</scope>
    <source>
        <strain evidence="3 4">CBS 123904</strain>
    </source>
</reference>
<evidence type="ECO:0000313" key="4">
    <source>
        <dbReference type="Proteomes" id="UP001610446"/>
    </source>
</evidence>
<keyword evidence="4" id="KW-1185">Reference proteome</keyword>
<accession>A0ABR4JGN3</accession>
<comment type="similarity">
    <text evidence="1">Belongs to the HSBP1 family.</text>
</comment>
<feature type="region of interest" description="Disordered" evidence="2">
    <location>
        <begin position="132"/>
        <end position="153"/>
    </location>
</feature>
<feature type="compositionally biased region" description="Polar residues" evidence="2">
    <location>
        <begin position="57"/>
        <end position="67"/>
    </location>
</feature>
<dbReference type="PANTHER" id="PTHR19424:SF0">
    <property type="entry name" value="HEAT SHOCK FACTOR BINDING PROTEIN 1"/>
    <property type="match status" value="1"/>
</dbReference>